<comment type="caution">
    <text evidence="1">The sequence shown here is derived from an EMBL/GenBank/DDBJ whole genome shotgun (WGS) entry which is preliminary data.</text>
</comment>
<gene>
    <name evidence="1" type="ORF">FMEXI_12539</name>
</gene>
<protein>
    <submittedName>
        <fullName evidence="1">Uncharacterized protein</fullName>
    </submittedName>
</protein>
<dbReference type="EMBL" id="JAAOAM010000367">
    <property type="protein sequence ID" value="KAF5532227.1"/>
    <property type="molecule type" value="Genomic_DNA"/>
</dbReference>
<evidence type="ECO:0000313" key="2">
    <source>
        <dbReference type="Proteomes" id="UP000522262"/>
    </source>
</evidence>
<reference evidence="1 2" key="1">
    <citation type="submission" date="2020-05" db="EMBL/GenBank/DDBJ databases">
        <title>Identification and distribution of gene clusters putatively required for synthesis of sphingolipid metabolism inhibitors in phylogenetically diverse species of the filamentous fungus Fusarium.</title>
        <authorList>
            <person name="Kim H.-S."/>
            <person name="Busman M."/>
            <person name="Brown D.W."/>
            <person name="Divon H."/>
            <person name="Uhlig S."/>
            <person name="Proctor R.H."/>
        </authorList>
    </citation>
    <scope>NUCLEOTIDE SEQUENCE [LARGE SCALE GENOMIC DNA]</scope>
    <source>
        <strain evidence="1 2">NRRL 53147</strain>
    </source>
</reference>
<sequence length="154" mass="17257">MHCISSSMPIIYKSRKGMTGTSVFVHYPFQGQCLVKKAKAGHTICKHLLSSYEAKASKTVVGSHEDEWLALRYCLGDQQRGVVRLRTPRLETSAMHPQEYRELLMGLGVLWSHDRDGQAVFSWAPNALAKVISSMTFDKPATWLNATEDSETVN</sequence>
<dbReference type="Proteomes" id="UP000522262">
    <property type="component" value="Unassembled WGS sequence"/>
</dbReference>
<accession>A0A8H5I9V9</accession>
<name>A0A8H5I9V9_9HYPO</name>
<keyword evidence="2" id="KW-1185">Reference proteome</keyword>
<proteinExistence type="predicted"/>
<dbReference type="AlphaFoldDB" id="A0A8H5I9V9"/>
<organism evidence="1 2">
    <name type="scientific">Fusarium mexicanum</name>
    <dbReference type="NCBI Taxonomy" id="751941"/>
    <lineage>
        <taxon>Eukaryota</taxon>
        <taxon>Fungi</taxon>
        <taxon>Dikarya</taxon>
        <taxon>Ascomycota</taxon>
        <taxon>Pezizomycotina</taxon>
        <taxon>Sordariomycetes</taxon>
        <taxon>Hypocreomycetidae</taxon>
        <taxon>Hypocreales</taxon>
        <taxon>Nectriaceae</taxon>
        <taxon>Fusarium</taxon>
        <taxon>Fusarium fujikuroi species complex</taxon>
    </lineage>
</organism>
<evidence type="ECO:0000313" key="1">
    <source>
        <dbReference type="EMBL" id="KAF5532227.1"/>
    </source>
</evidence>